<name>A0A192YBY1_9CAUD</name>
<dbReference type="KEGG" id="vg:29059494"/>
<sequence length="37" mass="4105">MVSVMQVYPMGKPLLVPCNRSLGMQGEVQKLPAIKNF</sequence>
<dbReference type="RefSeq" id="YP_009279990.1">
    <property type="nucleotide sequence ID" value="NC_031020.1"/>
</dbReference>
<proteinExistence type="predicted"/>
<evidence type="ECO:0000313" key="1">
    <source>
        <dbReference type="EMBL" id="ANM46665.1"/>
    </source>
</evidence>
<organism evidence="1 2">
    <name type="scientific">Morganella phage vB_MmoM_MP1</name>
    <dbReference type="NCBI Taxonomy" id="1852628"/>
    <lineage>
        <taxon>Viruses</taxon>
        <taxon>Duplodnaviria</taxon>
        <taxon>Heunggongvirae</taxon>
        <taxon>Uroviricota</taxon>
        <taxon>Caudoviricetes</taxon>
        <taxon>Pantevenvirales</taxon>
        <taxon>Straboviridae</taxon>
        <taxon>Gualtarvirus</taxon>
        <taxon>Gualtarvirus mp1</taxon>
    </lineage>
</organism>
<protein>
    <submittedName>
        <fullName evidence="1">Uncharacterized protein</fullName>
    </submittedName>
</protein>
<gene>
    <name evidence="1" type="ORF">MP1_gp0132</name>
</gene>
<keyword evidence="2" id="KW-1185">Reference proteome</keyword>
<dbReference type="GeneID" id="29059494"/>
<reference evidence="1 2" key="1">
    <citation type="submission" date="2016-04" db="EMBL/GenBank/DDBJ databases">
        <title>Comparative genomics of Morganella phages MP1 and MP2 define new clades among the T4 and T7-like Viruses.</title>
        <authorList>
            <person name="Pinto G."/>
            <person name="Oliveira A."/>
            <person name="Malgorzata L."/>
            <person name="Kropinski A."/>
            <person name="Azeredo J."/>
        </authorList>
    </citation>
    <scope>NUCLEOTIDE SEQUENCE [LARGE SCALE GENOMIC DNA]</scope>
</reference>
<accession>A0A192YBY1</accession>
<dbReference type="EMBL" id="KX078569">
    <property type="protein sequence ID" value="ANM46665.1"/>
    <property type="molecule type" value="Genomic_DNA"/>
</dbReference>
<dbReference type="Proteomes" id="UP000203816">
    <property type="component" value="Segment"/>
</dbReference>
<evidence type="ECO:0000313" key="2">
    <source>
        <dbReference type="Proteomes" id="UP000203816"/>
    </source>
</evidence>